<reference evidence="2" key="1">
    <citation type="submission" date="2022-10" db="EMBL/GenBank/DDBJ databases">
        <title>Tapping the CABI collections for fungal endophytes: first genome assemblies for Collariella, Neodidymelliopsis, Ascochyta clinopodiicola, Didymella pomorum, Didymosphaeria variabile, Neocosmospora piperis and Neocucurbitaria cava.</title>
        <authorList>
            <person name="Hill R."/>
        </authorList>
    </citation>
    <scope>NUCLEOTIDE SEQUENCE</scope>
    <source>
        <strain evidence="2">IMI 355082</strain>
    </source>
</reference>
<proteinExistence type="predicted"/>
<sequence>MSTQTDNILSHTNEMSTQAEDYVHPRGSQIKDSKIDNNVAPSKGQADKSTKHKVAVIRSHLNFDSHILAMADTLIADTDAILSSSLNVSQQLDDAARDILEAKSVLEKIDEKTKQVFNKLEMMNLSFNSAHLQLNNARALHHSIFDHKYEEDHQDKMLADMLHSFQVIEQAVEQEAVEKWPSDKVNRTLASIDQLYNQNESLYDFNVIREIISTIMEHFKKIDAPWIYQHLWLVDTDATEFLKEIRETDHVFAKSNKAVLHIAKNKQISAPASKIVVMKYCKERLSRPQLQLLQRTRHTSNIEKILTQQKDLLRDSVSIRIKHDCGSPSTEGVSQLKNTVAGVVKNCRCPFRQPGDLHLDIFCDSFFRQLGDEIGKLLEGKPGQDAMTMALGAKHSIRALRIALIASQSNSAKDISAASRDIDEAKLRGCAGLTEMDKIALAHLGSCEVCKRTRGIFLANLKEPF</sequence>
<dbReference type="EMBL" id="JAPEVB010000003">
    <property type="protein sequence ID" value="KAJ4391810.1"/>
    <property type="molecule type" value="Genomic_DNA"/>
</dbReference>
<protein>
    <submittedName>
        <fullName evidence="2">Uncharacterized protein</fullName>
    </submittedName>
</protein>
<organism evidence="2 3">
    <name type="scientific">Gnomoniopsis smithogilvyi</name>
    <dbReference type="NCBI Taxonomy" id="1191159"/>
    <lineage>
        <taxon>Eukaryota</taxon>
        <taxon>Fungi</taxon>
        <taxon>Dikarya</taxon>
        <taxon>Ascomycota</taxon>
        <taxon>Pezizomycotina</taxon>
        <taxon>Sordariomycetes</taxon>
        <taxon>Sordariomycetidae</taxon>
        <taxon>Diaporthales</taxon>
        <taxon>Gnomoniaceae</taxon>
        <taxon>Gnomoniopsis</taxon>
    </lineage>
</organism>
<gene>
    <name evidence="2" type="ORF">N0V93_005430</name>
</gene>
<feature type="compositionally biased region" description="Polar residues" evidence="1">
    <location>
        <begin position="1"/>
        <end position="19"/>
    </location>
</feature>
<comment type="caution">
    <text evidence="2">The sequence shown here is derived from an EMBL/GenBank/DDBJ whole genome shotgun (WGS) entry which is preliminary data.</text>
</comment>
<evidence type="ECO:0000313" key="3">
    <source>
        <dbReference type="Proteomes" id="UP001140453"/>
    </source>
</evidence>
<name>A0A9W8YVJ7_9PEZI</name>
<dbReference type="AlphaFoldDB" id="A0A9W8YVJ7"/>
<feature type="compositionally biased region" description="Basic and acidic residues" evidence="1">
    <location>
        <begin position="21"/>
        <end position="35"/>
    </location>
</feature>
<evidence type="ECO:0000256" key="1">
    <source>
        <dbReference type="SAM" id="MobiDB-lite"/>
    </source>
</evidence>
<dbReference type="Proteomes" id="UP001140453">
    <property type="component" value="Unassembled WGS sequence"/>
</dbReference>
<accession>A0A9W8YVJ7</accession>
<keyword evidence="3" id="KW-1185">Reference proteome</keyword>
<evidence type="ECO:0000313" key="2">
    <source>
        <dbReference type="EMBL" id="KAJ4391810.1"/>
    </source>
</evidence>
<dbReference type="OrthoDB" id="10546346at2759"/>
<feature type="region of interest" description="Disordered" evidence="1">
    <location>
        <begin position="1"/>
        <end position="50"/>
    </location>
</feature>